<evidence type="ECO:0000313" key="2">
    <source>
        <dbReference type="Proteomes" id="UP001175211"/>
    </source>
</evidence>
<keyword evidence="2" id="KW-1185">Reference proteome</keyword>
<protein>
    <submittedName>
        <fullName evidence="1">Uncharacterized protein</fullName>
    </submittedName>
</protein>
<name>A0AA39MHR8_ARMTA</name>
<dbReference type="Proteomes" id="UP001175211">
    <property type="component" value="Unassembled WGS sequence"/>
</dbReference>
<dbReference type="EMBL" id="JAUEPS010000154">
    <property type="protein sequence ID" value="KAK0435331.1"/>
    <property type="molecule type" value="Genomic_DNA"/>
</dbReference>
<dbReference type="RefSeq" id="XP_060321943.1">
    <property type="nucleotide sequence ID" value="XM_060470592.1"/>
</dbReference>
<dbReference type="GeneID" id="85354140"/>
<gene>
    <name evidence="1" type="ORF">EV420DRAFT_1488109</name>
</gene>
<proteinExistence type="predicted"/>
<organism evidence="1 2">
    <name type="scientific">Armillaria tabescens</name>
    <name type="common">Ringless honey mushroom</name>
    <name type="synonym">Agaricus tabescens</name>
    <dbReference type="NCBI Taxonomy" id="1929756"/>
    <lineage>
        <taxon>Eukaryota</taxon>
        <taxon>Fungi</taxon>
        <taxon>Dikarya</taxon>
        <taxon>Basidiomycota</taxon>
        <taxon>Agaricomycotina</taxon>
        <taxon>Agaricomycetes</taxon>
        <taxon>Agaricomycetidae</taxon>
        <taxon>Agaricales</taxon>
        <taxon>Marasmiineae</taxon>
        <taxon>Physalacriaceae</taxon>
        <taxon>Desarmillaria</taxon>
    </lineage>
</organism>
<reference evidence="1" key="1">
    <citation type="submission" date="2023-06" db="EMBL/GenBank/DDBJ databases">
        <authorList>
            <consortium name="Lawrence Berkeley National Laboratory"/>
            <person name="Ahrendt S."/>
            <person name="Sahu N."/>
            <person name="Indic B."/>
            <person name="Wong-Bajracharya J."/>
            <person name="Merenyi Z."/>
            <person name="Ke H.-M."/>
            <person name="Monk M."/>
            <person name="Kocsube S."/>
            <person name="Drula E."/>
            <person name="Lipzen A."/>
            <person name="Balint B."/>
            <person name="Henrissat B."/>
            <person name="Andreopoulos B."/>
            <person name="Martin F.M."/>
            <person name="Harder C.B."/>
            <person name="Rigling D."/>
            <person name="Ford K.L."/>
            <person name="Foster G.D."/>
            <person name="Pangilinan J."/>
            <person name="Papanicolaou A."/>
            <person name="Barry K."/>
            <person name="LaButti K."/>
            <person name="Viragh M."/>
            <person name="Koriabine M."/>
            <person name="Yan M."/>
            <person name="Riley R."/>
            <person name="Champramary S."/>
            <person name="Plett K.L."/>
            <person name="Tsai I.J."/>
            <person name="Slot J."/>
            <person name="Sipos G."/>
            <person name="Plett J."/>
            <person name="Nagy L.G."/>
            <person name="Grigoriev I.V."/>
        </authorList>
    </citation>
    <scope>NUCLEOTIDE SEQUENCE</scope>
    <source>
        <strain evidence="1">CCBAS 213</strain>
    </source>
</reference>
<evidence type="ECO:0000313" key="1">
    <source>
        <dbReference type="EMBL" id="KAK0435331.1"/>
    </source>
</evidence>
<comment type="caution">
    <text evidence="1">The sequence shown here is derived from an EMBL/GenBank/DDBJ whole genome shotgun (WGS) entry which is preliminary data.</text>
</comment>
<accession>A0AA39MHR8</accession>
<dbReference type="AlphaFoldDB" id="A0AA39MHR8"/>
<sequence>MTSVIGADAHYYGSSTFTLQATPARPEVLKRGASKSQPADITKGMTDMKQNLRDLTLVPKAAEASPPPSPFHDAPLELRGWLKGRMIVFLVKCMRKFLTPKVSHGWRKTLRMYLKQFMVLGISQRQIVFEVAYSESKPRVKKDILRLMFGTHGRALMGIAIKLKYNDERLISVEIFVYYFSGEGNFFPEEAEPFSASEIYVNQDGKLYPISERHKEDKLFQMVCAEVKGKRHFYECSLASNWIIDDNHHSSKEDLVIPPDFLKHVPDRTKMVISADSLWSDLKKGYQMTGYFNSVFEHFKKDVAANMLPCQ</sequence>